<dbReference type="RefSeq" id="WP_345135383.1">
    <property type="nucleotide sequence ID" value="NZ_BAABAT010000031.1"/>
</dbReference>
<dbReference type="Proteomes" id="UP001500620">
    <property type="component" value="Unassembled WGS sequence"/>
</dbReference>
<gene>
    <name evidence="1" type="ORF">GCM10022255_079220</name>
</gene>
<sequence length="104" mass="11059">MTMVELAVGWLASHLWSRGQADPAEPAVEEQLRGLAGLVQAKLEDDPALASLQREAAGSPTPSAGTRRRIVQALEDAVWTDPHFGEALAATVQRLGPVIPRPAD</sequence>
<evidence type="ECO:0000313" key="1">
    <source>
        <dbReference type="EMBL" id="GAA4258460.1"/>
    </source>
</evidence>
<comment type="caution">
    <text evidence="1">The sequence shown here is derived from an EMBL/GenBank/DDBJ whole genome shotgun (WGS) entry which is preliminary data.</text>
</comment>
<name>A0ABP8DKQ1_9ACTN</name>
<keyword evidence="2" id="KW-1185">Reference proteome</keyword>
<accession>A0ABP8DKQ1</accession>
<dbReference type="EMBL" id="BAABAT010000031">
    <property type="protein sequence ID" value="GAA4258460.1"/>
    <property type="molecule type" value="Genomic_DNA"/>
</dbReference>
<protein>
    <submittedName>
        <fullName evidence="1">Uncharacterized protein</fullName>
    </submittedName>
</protein>
<organism evidence="1 2">
    <name type="scientific">Dactylosporangium darangshiense</name>
    <dbReference type="NCBI Taxonomy" id="579108"/>
    <lineage>
        <taxon>Bacteria</taxon>
        <taxon>Bacillati</taxon>
        <taxon>Actinomycetota</taxon>
        <taxon>Actinomycetes</taxon>
        <taxon>Micromonosporales</taxon>
        <taxon>Micromonosporaceae</taxon>
        <taxon>Dactylosporangium</taxon>
    </lineage>
</organism>
<reference evidence="2" key="1">
    <citation type="journal article" date="2019" name="Int. J. Syst. Evol. Microbiol.">
        <title>The Global Catalogue of Microorganisms (GCM) 10K type strain sequencing project: providing services to taxonomists for standard genome sequencing and annotation.</title>
        <authorList>
            <consortium name="The Broad Institute Genomics Platform"/>
            <consortium name="The Broad Institute Genome Sequencing Center for Infectious Disease"/>
            <person name="Wu L."/>
            <person name="Ma J."/>
        </authorList>
    </citation>
    <scope>NUCLEOTIDE SEQUENCE [LARGE SCALE GENOMIC DNA]</scope>
    <source>
        <strain evidence="2">JCM 17441</strain>
    </source>
</reference>
<evidence type="ECO:0000313" key="2">
    <source>
        <dbReference type="Proteomes" id="UP001500620"/>
    </source>
</evidence>
<proteinExistence type="predicted"/>